<dbReference type="EC" id="2.7.13.3" evidence="4"/>
<comment type="subcellular location">
    <subcellularLocation>
        <location evidence="3">Cell membrane</location>
    </subcellularLocation>
    <subcellularLocation>
        <location evidence="2">Membrane</location>
        <topology evidence="2">Multi-pass membrane protein</topology>
    </subcellularLocation>
</comment>
<evidence type="ECO:0000256" key="3">
    <source>
        <dbReference type="ARBA" id="ARBA00004236"/>
    </source>
</evidence>
<dbReference type="PANTHER" id="PTHR42878:SF7">
    <property type="entry name" value="SENSOR HISTIDINE KINASE GLRK"/>
    <property type="match status" value="1"/>
</dbReference>
<keyword evidence="13" id="KW-0902">Two-component regulatory system</keyword>
<dbReference type="GO" id="GO:0000155">
    <property type="term" value="F:phosphorelay sensor kinase activity"/>
    <property type="evidence" value="ECO:0007669"/>
    <property type="project" value="InterPro"/>
</dbReference>
<dbReference type="NCBIfam" id="TIGR00229">
    <property type="entry name" value="sensory_box"/>
    <property type="match status" value="1"/>
</dbReference>
<gene>
    <name evidence="19" type="ORF">UT77_C0001G0012</name>
</gene>
<dbReference type="InterPro" id="IPR035965">
    <property type="entry name" value="PAS-like_dom_sf"/>
</dbReference>
<dbReference type="CDD" id="cd00075">
    <property type="entry name" value="HATPase"/>
    <property type="match status" value="1"/>
</dbReference>
<dbReference type="InterPro" id="IPR000014">
    <property type="entry name" value="PAS"/>
</dbReference>
<dbReference type="AlphaFoldDB" id="A0A0G0QYP4"/>
<evidence type="ECO:0000256" key="4">
    <source>
        <dbReference type="ARBA" id="ARBA00012438"/>
    </source>
</evidence>
<dbReference type="PROSITE" id="PS50109">
    <property type="entry name" value="HIS_KIN"/>
    <property type="match status" value="1"/>
</dbReference>
<dbReference type="Pfam" id="PF02518">
    <property type="entry name" value="HATPase_c"/>
    <property type="match status" value="1"/>
</dbReference>
<dbReference type="PATRIC" id="fig|1618431.3.peg.11"/>
<feature type="transmembrane region" description="Helical" evidence="15">
    <location>
        <begin position="39"/>
        <end position="59"/>
    </location>
</feature>
<evidence type="ECO:0000256" key="1">
    <source>
        <dbReference type="ARBA" id="ARBA00000085"/>
    </source>
</evidence>
<dbReference type="SUPFAM" id="SSF47384">
    <property type="entry name" value="Homodimeric domain of signal transducing histidine kinase"/>
    <property type="match status" value="1"/>
</dbReference>
<proteinExistence type="predicted"/>
<feature type="domain" description="PAS" evidence="17">
    <location>
        <begin position="120"/>
        <end position="172"/>
    </location>
</feature>
<evidence type="ECO:0000256" key="10">
    <source>
        <dbReference type="ARBA" id="ARBA00022777"/>
    </source>
</evidence>
<dbReference type="PANTHER" id="PTHR42878">
    <property type="entry name" value="TWO-COMPONENT HISTIDINE KINASE"/>
    <property type="match status" value="1"/>
</dbReference>
<dbReference type="InterPro" id="IPR005467">
    <property type="entry name" value="His_kinase_dom"/>
</dbReference>
<dbReference type="Pfam" id="PF00989">
    <property type="entry name" value="PAS"/>
    <property type="match status" value="1"/>
</dbReference>
<dbReference type="GO" id="GO:0005886">
    <property type="term" value="C:plasma membrane"/>
    <property type="evidence" value="ECO:0007669"/>
    <property type="project" value="UniProtKB-SubCell"/>
</dbReference>
<dbReference type="InterPro" id="IPR003660">
    <property type="entry name" value="HAMP_dom"/>
</dbReference>
<evidence type="ECO:0000256" key="13">
    <source>
        <dbReference type="ARBA" id="ARBA00023012"/>
    </source>
</evidence>
<evidence type="ECO:0000256" key="6">
    <source>
        <dbReference type="ARBA" id="ARBA00022553"/>
    </source>
</evidence>
<dbReference type="Gene3D" id="3.30.450.20">
    <property type="entry name" value="PAS domain"/>
    <property type="match status" value="1"/>
</dbReference>
<dbReference type="InterPro" id="IPR013767">
    <property type="entry name" value="PAS_fold"/>
</dbReference>
<evidence type="ECO:0000256" key="14">
    <source>
        <dbReference type="ARBA" id="ARBA00023136"/>
    </source>
</evidence>
<keyword evidence="6" id="KW-0597">Phosphoprotein</keyword>
<dbReference type="Proteomes" id="UP000034881">
    <property type="component" value="Unassembled WGS sequence"/>
</dbReference>
<evidence type="ECO:0000256" key="9">
    <source>
        <dbReference type="ARBA" id="ARBA00022741"/>
    </source>
</evidence>
<keyword evidence="12 15" id="KW-1133">Transmembrane helix</keyword>
<dbReference type="GO" id="GO:0007234">
    <property type="term" value="P:osmosensory signaling via phosphorelay pathway"/>
    <property type="evidence" value="ECO:0007669"/>
    <property type="project" value="TreeGrafter"/>
</dbReference>
<dbReference type="SMART" id="SM00091">
    <property type="entry name" value="PAS"/>
    <property type="match status" value="1"/>
</dbReference>
<evidence type="ECO:0000256" key="15">
    <source>
        <dbReference type="SAM" id="Phobius"/>
    </source>
</evidence>
<dbReference type="InterPro" id="IPR004358">
    <property type="entry name" value="Sig_transdc_His_kin-like_C"/>
</dbReference>
<keyword evidence="14 15" id="KW-0472">Membrane</keyword>
<accession>A0A0G0QYP4</accession>
<dbReference type="InterPro" id="IPR050351">
    <property type="entry name" value="BphY/WalK/GraS-like"/>
</dbReference>
<dbReference type="EMBL" id="LBYB01000001">
    <property type="protein sequence ID" value="KKR42561.1"/>
    <property type="molecule type" value="Genomic_DNA"/>
</dbReference>
<sequence length="489" mass="53870">MEQKPADKKTLHIKIAFIVISAVLLPYLVGLFIPLNPILSILLAAISAVFSIIIIFLILKPLQEVINSTHIFSDGNLNHRIDIRTGDEFESVGNSFNLMAEKISKTIQTYEKEKDIAVSQKSKFEEILSSVIDGIIALDFNKNVLFLNKASKEITGYTEAECYGKSIAQLIHLFSNNDEIFAKTYCQEGFNQSVNVVGKGGKQTKVSIMTAQVGTSIQTNLSCILILHDLSKEEELEQMKLDFVSMASHELKTPLTSIIGYLSVTLDEIKDKLPGENLELLRKAFIAAQQLQTLITNLLNVNKIERDQLSVSPEPVEYFPILSKATEDLRAQANQKNIILTLIPQNQPLPKVLADQIRLGEVVGNLIANAINYTNPGGKVEISTQVSPTEITTTVSDTGIGIPQEAIPHLFNKFFRVSNTGQKANKGTGLGLYITKSIIEKLHGKIWVESEAGKGSKFSFTLPIATQKGSVLNTDQFTSYAIQSGSLNY</sequence>
<dbReference type="SUPFAM" id="SSF55874">
    <property type="entry name" value="ATPase domain of HSP90 chaperone/DNA topoisomerase II/histidine kinase"/>
    <property type="match status" value="1"/>
</dbReference>
<dbReference type="SUPFAM" id="SSF55785">
    <property type="entry name" value="PYP-like sensor domain (PAS domain)"/>
    <property type="match status" value="1"/>
</dbReference>
<dbReference type="CDD" id="cd06225">
    <property type="entry name" value="HAMP"/>
    <property type="match status" value="1"/>
</dbReference>
<evidence type="ECO:0000259" key="17">
    <source>
        <dbReference type="PROSITE" id="PS50112"/>
    </source>
</evidence>
<feature type="domain" description="HAMP" evidence="18">
    <location>
        <begin position="56"/>
        <end position="108"/>
    </location>
</feature>
<dbReference type="GO" id="GO:0030295">
    <property type="term" value="F:protein kinase activator activity"/>
    <property type="evidence" value="ECO:0007669"/>
    <property type="project" value="TreeGrafter"/>
</dbReference>
<keyword evidence="10 19" id="KW-0418">Kinase</keyword>
<dbReference type="PROSITE" id="PS50885">
    <property type="entry name" value="HAMP"/>
    <property type="match status" value="1"/>
</dbReference>
<dbReference type="Pfam" id="PF00512">
    <property type="entry name" value="HisKA"/>
    <property type="match status" value="1"/>
</dbReference>
<dbReference type="SMART" id="SM00388">
    <property type="entry name" value="HisKA"/>
    <property type="match status" value="1"/>
</dbReference>
<keyword evidence="8 15" id="KW-0812">Transmembrane</keyword>
<dbReference type="InterPro" id="IPR036097">
    <property type="entry name" value="HisK_dim/P_sf"/>
</dbReference>
<dbReference type="SMART" id="SM00304">
    <property type="entry name" value="HAMP"/>
    <property type="match status" value="1"/>
</dbReference>
<dbReference type="PROSITE" id="PS50112">
    <property type="entry name" value="PAS"/>
    <property type="match status" value="1"/>
</dbReference>
<dbReference type="SMART" id="SM00387">
    <property type="entry name" value="HATPase_c"/>
    <property type="match status" value="1"/>
</dbReference>
<dbReference type="CDD" id="cd00130">
    <property type="entry name" value="PAS"/>
    <property type="match status" value="1"/>
</dbReference>
<evidence type="ECO:0000313" key="19">
    <source>
        <dbReference type="EMBL" id="KKR42561.1"/>
    </source>
</evidence>
<evidence type="ECO:0000256" key="8">
    <source>
        <dbReference type="ARBA" id="ARBA00022692"/>
    </source>
</evidence>
<evidence type="ECO:0000256" key="2">
    <source>
        <dbReference type="ARBA" id="ARBA00004141"/>
    </source>
</evidence>
<name>A0A0G0QYP4_9BACT</name>
<keyword evidence="7" id="KW-0808">Transferase</keyword>
<dbReference type="InterPro" id="IPR003594">
    <property type="entry name" value="HATPase_dom"/>
</dbReference>
<evidence type="ECO:0000313" key="20">
    <source>
        <dbReference type="Proteomes" id="UP000034881"/>
    </source>
</evidence>
<evidence type="ECO:0000256" key="11">
    <source>
        <dbReference type="ARBA" id="ARBA00022840"/>
    </source>
</evidence>
<dbReference type="GO" id="GO:0006355">
    <property type="term" value="P:regulation of DNA-templated transcription"/>
    <property type="evidence" value="ECO:0007669"/>
    <property type="project" value="InterPro"/>
</dbReference>
<evidence type="ECO:0000256" key="5">
    <source>
        <dbReference type="ARBA" id="ARBA00022475"/>
    </source>
</evidence>
<evidence type="ECO:0000256" key="12">
    <source>
        <dbReference type="ARBA" id="ARBA00022989"/>
    </source>
</evidence>
<dbReference type="Pfam" id="PF00672">
    <property type="entry name" value="HAMP"/>
    <property type="match status" value="1"/>
</dbReference>
<dbReference type="Gene3D" id="1.10.287.130">
    <property type="match status" value="1"/>
</dbReference>
<organism evidence="19 20">
    <name type="scientific">Candidatus Daviesbacteria bacterium GW2011_GWC2_40_12</name>
    <dbReference type="NCBI Taxonomy" id="1618431"/>
    <lineage>
        <taxon>Bacteria</taxon>
        <taxon>Candidatus Daviesiibacteriota</taxon>
    </lineage>
</organism>
<feature type="domain" description="Histidine kinase" evidence="16">
    <location>
        <begin position="246"/>
        <end position="466"/>
    </location>
</feature>
<reference evidence="19 20" key="1">
    <citation type="journal article" date="2015" name="Nature">
        <title>rRNA introns, odd ribosomes, and small enigmatic genomes across a large radiation of phyla.</title>
        <authorList>
            <person name="Brown C.T."/>
            <person name="Hug L.A."/>
            <person name="Thomas B.C."/>
            <person name="Sharon I."/>
            <person name="Castelle C.J."/>
            <person name="Singh A."/>
            <person name="Wilkins M.J."/>
            <person name="Williams K.H."/>
            <person name="Banfield J.F."/>
        </authorList>
    </citation>
    <scope>NUCLEOTIDE SEQUENCE [LARGE SCALE GENOMIC DNA]</scope>
</reference>
<feature type="transmembrane region" description="Helical" evidence="15">
    <location>
        <begin position="12"/>
        <end position="33"/>
    </location>
</feature>
<dbReference type="GO" id="GO:0005524">
    <property type="term" value="F:ATP binding"/>
    <property type="evidence" value="ECO:0007669"/>
    <property type="project" value="UniProtKB-KW"/>
</dbReference>
<dbReference type="FunFam" id="3.30.565.10:FF:000023">
    <property type="entry name" value="PAS domain-containing sensor histidine kinase"/>
    <property type="match status" value="1"/>
</dbReference>
<keyword evidence="9" id="KW-0547">Nucleotide-binding</keyword>
<evidence type="ECO:0000259" key="16">
    <source>
        <dbReference type="PROSITE" id="PS50109"/>
    </source>
</evidence>
<dbReference type="Gene3D" id="6.10.340.10">
    <property type="match status" value="1"/>
</dbReference>
<keyword evidence="11" id="KW-0067">ATP-binding</keyword>
<dbReference type="InterPro" id="IPR036890">
    <property type="entry name" value="HATPase_C_sf"/>
</dbReference>
<dbReference type="GO" id="GO:0000156">
    <property type="term" value="F:phosphorelay response regulator activity"/>
    <property type="evidence" value="ECO:0007669"/>
    <property type="project" value="TreeGrafter"/>
</dbReference>
<keyword evidence="5" id="KW-1003">Cell membrane</keyword>
<dbReference type="CDD" id="cd00082">
    <property type="entry name" value="HisKA"/>
    <property type="match status" value="1"/>
</dbReference>
<dbReference type="Gene3D" id="3.30.565.10">
    <property type="entry name" value="Histidine kinase-like ATPase, C-terminal domain"/>
    <property type="match status" value="1"/>
</dbReference>
<evidence type="ECO:0000256" key="7">
    <source>
        <dbReference type="ARBA" id="ARBA00022679"/>
    </source>
</evidence>
<protein>
    <recommendedName>
        <fullName evidence="4">histidine kinase</fullName>
        <ecNumber evidence="4">2.7.13.3</ecNumber>
    </recommendedName>
</protein>
<evidence type="ECO:0000259" key="18">
    <source>
        <dbReference type="PROSITE" id="PS50885"/>
    </source>
</evidence>
<dbReference type="PRINTS" id="PR00344">
    <property type="entry name" value="BCTRLSENSOR"/>
</dbReference>
<dbReference type="InterPro" id="IPR003661">
    <property type="entry name" value="HisK_dim/P_dom"/>
</dbReference>
<comment type="caution">
    <text evidence="19">The sequence shown here is derived from an EMBL/GenBank/DDBJ whole genome shotgun (WGS) entry which is preliminary data.</text>
</comment>
<comment type="catalytic activity">
    <reaction evidence="1">
        <text>ATP + protein L-histidine = ADP + protein N-phospho-L-histidine.</text>
        <dbReference type="EC" id="2.7.13.3"/>
    </reaction>
</comment>
<dbReference type="SUPFAM" id="SSF158472">
    <property type="entry name" value="HAMP domain-like"/>
    <property type="match status" value="1"/>
</dbReference>